<gene>
    <name evidence="2" type="ORF">Q8A67_025668</name>
</gene>
<accession>A0AA88T7I9</accession>
<name>A0AA88T7I9_9TELE</name>
<reference evidence="2" key="1">
    <citation type="submission" date="2023-08" db="EMBL/GenBank/DDBJ databases">
        <title>Chromosome-level Genome Assembly of mud carp (Cirrhinus molitorella).</title>
        <authorList>
            <person name="Liu H."/>
        </authorList>
    </citation>
    <scope>NUCLEOTIDE SEQUENCE</scope>
    <source>
        <strain evidence="2">Prfri</strain>
        <tissue evidence="2">Muscle</tissue>
    </source>
</reference>
<keyword evidence="3" id="KW-1185">Reference proteome</keyword>
<dbReference type="Proteomes" id="UP001187343">
    <property type="component" value="Unassembled WGS sequence"/>
</dbReference>
<proteinExistence type="predicted"/>
<organism evidence="2 3">
    <name type="scientific">Cirrhinus molitorella</name>
    <name type="common">mud carp</name>
    <dbReference type="NCBI Taxonomy" id="172907"/>
    <lineage>
        <taxon>Eukaryota</taxon>
        <taxon>Metazoa</taxon>
        <taxon>Chordata</taxon>
        <taxon>Craniata</taxon>
        <taxon>Vertebrata</taxon>
        <taxon>Euteleostomi</taxon>
        <taxon>Actinopterygii</taxon>
        <taxon>Neopterygii</taxon>
        <taxon>Teleostei</taxon>
        <taxon>Ostariophysi</taxon>
        <taxon>Cypriniformes</taxon>
        <taxon>Cyprinidae</taxon>
        <taxon>Labeoninae</taxon>
        <taxon>Labeonini</taxon>
        <taxon>Cirrhinus</taxon>
    </lineage>
</organism>
<evidence type="ECO:0000313" key="3">
    <source>
        <dbReference type="Proteomes" id="UP001187343"/>
    </source>
</evidence>
<evidence type="ECO:0000256" key="1">
    <source>
        <dbReference type="SAM" id="MobiDB-lite"/>
    </source>
</evidence>
<dbReference type="AlphaFoldDB" id="A0AA88T7I9"/>
<sequence length="121" mass="13106">MTEAANRLWCLRQVGEICGGIPEALQQAHPTPGNPNIPHKWLGPPVQPKITLSSPKLLPGPQPRATSYSKVKPAGHSLVKPASCSFFKPTDRCTLKPTGHCILSPKEEKEEEETILHGSSP</sequence>
<dbReference type="EMBL" id="JAUYZG010000025">
    <property type="protein sequence ID" value="KAK2867551.1"/>
    <property type="molecule type" value="Genomic_DNA"/>
</dbReference>
<comment type="caution">
    <text evidence="2">The sequence shown here is derived from an EMBL/GenBank/DDBJ whole genome shotgun (WGS) entry which is preliminary data.</text>
</comment>
<evidence type="ECO:0000313" key="2">
    <source>
        <dbReference type="EMBL" id="KAK2867551.1"/>
    </source>
</evidence>
<feature type="region of interest" description="Disordered" evidence="1">
    <location>
        <begin position="26"/>
        <end position="48"/>
    </location>
</feature>
<protein>
    <submittedName>
        <fullName evidence="2">Uncharacterized protein</fullName>
    </submittedName>
</protein>